<sequence>MAGKRVSFAISRSWAGSMTVEAALGLTMFLFFMALMAAPMSIMDTRRKLQARLEAEGEKIAQYAYLTTGVFSPDTLEPGEMELVSGLSQGAVRLMVERSLEEAADTGRAGDFSASASRILEDGETIDLIVNYTIRLPFPIFTLDRMPQQIRCIRRAWTGKEGRNGGEGGAEDEENEIVYMGKDGSRYHRSRTCHYLYNDLSAVAFSEVGSLRSQSGERYRPCAVCGGGSGGTVYVMPSGETYHSRKNCSAIVAYVRAVPLESVSHLGACSYCSQ</sequence>
<dbReference type="Proteomes" id="UP000886780">
    <property type="component" value="Unassembled WGS sequence"/>
</dbReference>
<protein>
    <recommendedName>
        <fullName evidence="4">Pilus assembly protein</fullName>
    </recommendedName>
</protein>
<evidence type="ECO:0000313" key="3">
    <source>
        <dbReference type="Proteomes" id="UP000886780"/>
    </source>
</evidence>
<comment type="caution">
    <text evidence="2">The sequence shown here is derived from an EMBL/GenBank/DDBJ whole genome shotgun (WGS) entry which is preliminary data.</text>
</comment>
<reference evidence="2" key="1">
    <citation type="journal article" date="2021" name="PeerJ">
        <title>Extensive microbial diversity within the chicken gut microbiome revealed by metagenomics and culture.</title>
        <authorList>
            <person name="Gilroy R."/>
            <person name="Ravi A."/>
            <person name="Getino M."/>
            <person name="Pursley I."/>
            <person name="Horton D.L."/>
            <person name="Alikhan N.F."/>
            <person name="Baker D."/>
            <person name="Gharbi K."/>
            <person name="Hall N."/>
            <person name="Watson M."/>
            <person name="Adriaenssens E.M."/>
            <person name="Foster-Nyarko E."/>
            <person name="Jarju S."/>
            <person name="Secka A."/>
            <person name="Antonio M."/>
            <person name="Oren A."/>
            <person name="Chaudhuri R.R."/>
            <person name="La Ragione R."/>
            <person name="Hildebrand F."/>
            <person name="Pallen M.J."/>
        </authorList>
    </citation>
    <scope>NUCLEOTIDE SEQUENCE</scope>
    <source>
        <strain evidence="2">ChiGjej4B4-12881</strain>
    </source>
</reference>
<gene>
    <name evidence="2" type="ORF">IAA28_10480</name>
</gene>
<dbReference type="AlphaFoldDB" id="A0A9D2AX64"/>
<keyword evidence="1" id="KW-0472">Membrane</keyword>
<evidence type="ECO:0000313" key="2">
    <source>
        <dbReference type="EMBL" id="HIX53215.1"/>
    </source>
</evidence>
<feature type="transmembrane region" description="Helical" evidence="1">
    <location>
        <begin position="22"/>
        <end position="42"/>
    </location>
</feature>
<accession>A0A9D2AX64</accession>
<proteinExistence type="predicted"/>
<organism evidence="2 3">
    <name type="scientific">Candidatus Lachnoclostridium stercoripullorum</name>
    <dbReference type="NCBI Taxonomy" id="2838635"/>
    <lineage>
        <taxon>Bacteria</taxon>
        <taxon>Bacillati</taxon>
        <taxon>Bacillota</taxon>
        <taxon>Clostridia</taxon>
        <taxon>Lachnospirales</taxon>
        <taxon>Lachnospiraceae</taxon>
    </lineage>
</organism>
<dbReference type="EMBL" id="DXEU01000190">
    <property type="protein sequence ID" value="HIX53215.1"/>
    <property type="molecule type" value="Genomic_DNA"/>
</dbReference>
<reference evidence="2" key="2">
    <citation type="submission" date="2021-04" db="EMBL/GenBank/DDBJ databases">
        <authorList>
            <person name="Gilroy R."/>
        </authorList>
    </citation>
    <scope>NUCLEOTIDE SEQUENCE</scope>
    <source>
        <strain evidence="2">ChiGjej4B4-12881</strain>
    </source>
</reference>
<evidence type="ECO:0008006" key="4">
    <source>
        <dbReference type="Google" id="ProtNLM"/>
    </source>
</evidence>
<name>A0A9D2AX64_9FIRM</name>
<keyword evidence="1" id="KW-1133">Transmembrane helix</keyword>
<evidence type="ECO:0000256" key="1">
    <source>
        <dbReference type="SAM" id="Phobius"/>
    </source>
</evidence>
<keyword evidence="1" id="KW-0812">Transmembrane</keyword>